<name>X0WJQ8_9ZZZZ</name>
<reference evidence="1" key="1">
    <citation type="journal article" date="2014" name="Front. Microbiol.">
        <title>High frequency of phylogenetically diverse reductive dehalogenase-homologous genes in deep subseafloor sedimentary metagenomes.</title>
        <authorList>
            <person name="Kawai M."/>
            <person name="Futagami T."/>
            <person name="Toyoda A."/>
            <person name="Takaki Y."/>
            <person name="Nishi S."/>
            <person name="Hori S."/>
            <person name="Arai W."/>
            <person name="Tsubouchi T."/>
            <person name="Morono Y."/>
            <person name="Uchiyama I."/>
            <person name="Ito T."/>
            <person name="Fujiyama A."/>
            <person name="Inagaki F."/>
            <person name="Takami H."/>
        </authorList>
    </citation>
    <scope>NUCLEOTIDE SEQUENCE</scope>
    <source>
        <strain evidence="1">Expedition CK06-06</strain>
    </source>
</reference>
<evidence type="ECO:0000313" key="1">
    <source>
        <dbReference type="EMBL" id="GAG30895.1"/>
    </source>
</evidence>
<organism evidence="1">
    <name type="scientific">marine sediment metagenome</name>
    <dbReference type="NCBI Taxonomy" id="412755"/>
    <lineage>
        <taxon>unclassified sequences</taxon>
        <taxon>metagenomes</taxon>
        <taxon>ecological metagenomes</taxon>
    </lineage>
</organism>
<sequence length="139" mass="14661">TEDGIYTVSLTVSDGTISDTEIKVDYINVLPIEFSIENMTGGLFKVSAVIKNSGETEVTDLSWNIKLSGGFILLGGDTSGENVSIPPGEQETISSSIILGLGQTTVTFTAEIPEGSSDVRQRGAFVLLFFIKLKPGGGL</sequence>
<dbReference type="AlphaFoldDB" id="X0WJQ8"/>
<dbReference type="EMBL" id="BARS01041317">
    <property type="protein sequence ID" value="GAG30895.1"/>
    <property type="molecule type" value="Genomic_DNA"/>
</dbReference>
<protein>
    <recommendedName>
        <fullName evidence="2">CARDB domain-containing protein</fullName>
    </recommendedName>
</protein>
<feature type="non-terminal residue" evidence="1">
    <location>
        <position position="1"/>
    </location>
</feature>
<accession>X0WJQ8</accession>
<gene>
    <name evidence="1" type="ORF">S01H1_62853</name>
</gene>
<proteinExistence type="predicted"/>
<evidence type="ECO:0008006" key="2">
    <source>
        <dbReference type="Google" id="ProtNLM"/>
    </source>
</evidence>
<comment type="caution">
    <text evidence="1">The sequence shown here is derived from an EMBL/GenBank/DDBJ whole genome shotgun (WGS) entry which is preliminary data.</text>
</comment>